<dbReference type="InterPro" id="IPR016064">
    <property type="entry name" value="NAD/diacylglycerol_kinase_sf"/>
</dbReference>
<dbReference type="Pfam" id="PF00781">
    <property type="entry name" value="DAGK_cat"/>
    <property type="match status" value="1"/>
</dbReference>
<dbReference type="PROSITE" id="PS50146">
    <property type="entry name" value="DAGK"/>
    <property type="match status" value="1"/>
</dbReference>
<gene>
    <name evidence="2" type="ORF">ACJMK2_015399</name>
</gene>
<keyword evidence="3" id="KW-1185">Reference proteome</keyword>
<accession>A0ABD3UQ81</accession>
<organism evidence="2 3">
    <name type="scientific">Sinanodonta woodiana</name>
    <name type="common">Chinese pond mussel</name>
    <name type="synonym">Anodonta woodiana</name>
    <dbReference type="NCBI Taxonomy" id="1069815"/>
    <lineage>
        <taxon>Eukaryota</taxon>
        <taxon>Metazoa</taxon>
        <taxon>Spiralia</taxon>
        <taxon>Lophotrochozoa</taxon>
        <taxon>Mollusca</taxon>
        <taxon>Bivalvia</taxon>
        <taxon>Autobranchia</taxon>
        <taxon>Heteroconchia</taxon>
        <taxon>Palaeoheterodonta</taxon>
        <taxon>Unionida</taxon>
        <taxon>Unionoidea</taxon>
        <taxon>Unionidae</taxon>
        <taxon>Unioninae</taxon>
        <taxon>Sinanodonta</taxon>
    </lineage>
</organism>
<name>A0ABD3UQ81_SINWO</name>
<dbReference type="Proteomes" id="UP001634394">
    <property type="component" value="Unassembled WGS sequence"/>
</dbReference>
<dbReference type="EMBL" id="JBJQND010000015">
    <property type="protein sequence ID" value="KAL3851672.1"/>
    <property type="molecule type" value="Genomic_DNA"/>
</dbReference>
<protein>
    <recommendedName>
        <fullName evidence="1">DAGKc domain-containing protein</fullName>
    </recommendedName>
</protein>
<dbReference type="AlphaFoldDB" id="A0ABD3UQ81"/>
<dbReference type="InterPro" id="IPR017438">
    <property type="entry name" value="ATP-NAD_kinase_N"/>
</dbReference>
<dbReference type="Pfam" id="PF25382">
    <property type="entry name" value="PH_CERK"/>
    <property type="match status" value="1"/>
</dbReference>
<comment type="caution">
    <text evidence="2">The sequence shown here is derived from an EMBL/GenBank/DDBJ whole genome shotgun (WGS) entry which is preliminary data.</text>
</comment>
<dbReference type="InterPro" id="IPR057465">
    <property type="entry name" value="CERK_PH"/>
</dbReference>
<proteinExistence type="predicted"/>
<sequence>MEDTNDHVLIQSNVEIHNKPYILTLTRTHLSWEPTSIESGRSSTRSEPLAKQNVHVQDLREVIGVHPVKPPSKPSRGFKKIYNTKHDSHLFIELQSIGPLAFAVCMVTNTSKPRWRCKTINFLCTDTLLCQHWIDKIKEVLAIPAFNRPRRLLVFINPLAGNKKAEKIYREKVQPFFEIAEIHVDVIVTERANHARDTVQSGYDLRTVDGLVCIGGDGIFTELLNGLLTRTASETGIEQTPEHVLMSPDLRIGIIPAGSTDCIVYTTTGVADPTTSALHIIIGDSIGIDVCSVYHGDIFQRYCVSMLGYGYFGDLLKESENNRWMGKLRYDWSGLKKIFANRAYEGEISFRVSPDSKSTPTDGVRCFTGCSVCKVAGERKIQGNLQNRTDASALSTITQEDSVHSSSDEWQTIRGRFCSITCLTLSCACSLSDKGLAPNCHLGDGCSDLILVRECSRFNFFHFLLSTNKPELNQFDLDFVEVYRVKEFRFQPIGTEESDSETTGNKKSHHKKLKLQRNSMWNCDGEILENPVVNARVHHQLVRLFARGRPNLECRNQSQSCCAACEKEEM</sequence>
<evidence type="ECO:0000313" key="2">
    <source>
        <dbReference type="EMBL" id="KAL3851672.1"/>
    </source>
</evidence>
<dbReference type="Pfam" id="PF19280">
    <property type="entry name" value="CERK_C"/>
    <property type="match status" value="1"/>
</dbReference>
<dbReference type="Gene3D" id="2.60.200.40">
    <property type="match status" value="1"/>
</dbReference>
<dbReference type="Gene3D" id="3.40.50.10330">
    <property type="entry name" value="Probable inorganic polyphosphate/atp-NAD kinase, domain 1"/>
    <property type="match status" value="1"/>
</dbReference>
<dbReference type="SUPFAM" id="SSF111331">
    <property type="entry name" value="NAD kinase/diacylglycerol kinase-like"/>
    <property type="match status" value="1"/>
</dbReference>
<evidence type="ECO:0000313" key="3">
    <source>
        <dbReference type="Proteomes" id="UP001634394"/>
    </source>
</evidence>
<dbReference type="PANTHER" id="PTHR12358">
    <property type="entry name" value="SPHINGOSINE KINASE"/>
    <property type="match status" value="1"/>
</dbReference>
<dbReference type="InterPro" id="IPR001206">
    <property type="entry name" value="Diacylglycerol_kinase_cat_dom"/>
</dbReference>
<evidence type="ECO:0000259" key="1">
    <source>
        <dbReference type="PROSITE" id="PS50146"/>
    </source>
</evidence>
<reference evidence="2 3" key="1">
    <citation type="submission" date="2024-11" db="EMBL/GenBank/DDBJ databases">
        <title>Chromosome-level genome assembly of the freshwater bivalve Anodonta woodiana.</title>
        <authorList>
            <person name="Chen X."/>
        </authorList>
    </citation>
    <scope>NUCLEOTIDE SEQUENCE [LARGE SCALE GENOMIC DNA]</scope>
    <source>
        <strain evidence="2">MN2024</strain>
        <tissue evidence="2">Gills</tissue>
    </source>
</reference>
<dbReference type="SMART" id="SM00046">
    <property type="entry name" value="DAGKc"/>
    <property type="match status" value="1"/>
</dbReference>
<dbReference type="InterPro" id="IPR050187">
    <property type="entry name" value="Lipid_Phosphate_FormReg"/>
</dbReference>
<feature type="domain" description="DAGKc" evidence="1">
    <location>
        <begin position="147"/>
        <end position="297"/>
    </location>
</feature>
<dbReference type="PANTHER" id="PTHR12358:SF111">
    <property type="entry name" value="CERAMIDE KINASE, ISOFORM A"/>
    <property type="match status" value="1"/>
</dbReference>
<dbReference type="InterPro" id="IPR045363">
    <property type="entry name" value="CERK_C"/>
</dbReference>